<proteinExistence type="predicted"/>
<protein>
    <submittedName>
        <fullName evidence="1">Uncharacterized protein</fullName>
    </submittedName>
</protein>
<dbReference type="AlphaFoldDB" id="A6P0W8"/>
<sequence length="42" mass="5282">MYRTERQQIQIILHFSGMLCYYNFRAFAYENLPFEWRSCAKR</sequence>
<dbReference type="STRING" id="411467.BACCAP_04134"/>
<reference evidence="1 2" key="2">
    <citation type="submission" date="2007-06" db="EMBL/GenBank/DDBJ databases">
        <title>Draft genome sequence of Pseudoflavonifractor capillosus ATCC 29799.</title>
        <authorList>
            <person name="Sudarsanam P."/>
            <person name="Ley R."/>
            <person name="Guruge J."/>
            <person name="Turnbaugh P.J."/>
            <person name="Mahowald M."/>
            <person name="Liep D."/>
            <person name="Gordon J."/>
        </authorList>
    </citation>
    <scope>NUCLEOTIDE SEQUENCE [LARGE SCALE GENOMIC DNA]</scope>
    <source>
        <strain evidence="1 2">ATCC 29799</strain>
    </source>
</reference>
<dbReference type="EMBL" id="AAXG02000045">
    <property type="protein sequence ID" value="EDM97989.1"/>
    <property type="molecule type" value="Genomic_DNA"/>
</dbReference>
<gene>
    <name evidence="1" type="ORF">BACCAP_04134</name>
</gene>
<comment type="caution">
    <text evidence="1">The sequence shown here is derived from an EMBL/GenBank/DDBJ whole genome shotgun (WGS) entry which is preliminary data.</text>
</comment>
<keyword evidence="2" id="KW-1185">Reference proteome</keyword>
<organism evidence="1 2">
    <name type="scientific">Pseudoflavonifractor capillosus ATCC 29799</name>
    <dbReference type="NCBI Taxonomy" id="411467"/>
    <lineage>
        <taxon>Bacteria</taxon>
        <taxon>Bacillati</taxon>
        <taxon>Bacillota</taxon>
        <taxon>Clostridia</taxon>
        <taxon>Eubacteriales</taxon>
        <taxon>Oscillospiraceae</taxon>
        <taxon>Pseudoflavonifractor</taxon>
    </lineage>
</organism>
<accession>A6P0W8</accession>
<evidence type="ECO:0000313" key="1">
    <source>
        <dbReference type="EMBL" id="EDM97989.1"/>
    </source>
</evidence>
<name>A6P0W8_9FIRM</name>
<reference evidence="1 2" key="1">
    <citation type="submission" date="2007-04" db="EMBL/GenBank/DDBJ databases">
        <authorList>
            <person name="Fulton L."/>
            <person name="Clifton S."/>
            <person name="Fulton B."/>
            <person name="Xu J."/>
            <person name="Minx P."/>
            <person name="Pepin K.H."/>
            <person name="Johnson M."/>
            <person name="Thiruvilangam P."/>
            <person name="Bhonagiri V."/>
            <person name="Nash W.E."/>
            <person name="Mardis E.R."/>
            <person name="Wilson R.K."/>
        </authorList>
    </citation>
    <scope>NUCLEOTIDE SEQUENCE [LARGE SCALE GENOMIC DNA]</scope>
    <source>
        <strain evidence="1 2">ATCC 29799</strain>
    </source>
</reference>
<evidence type="ECO:0000313" key="2">
    <source>
        <dbReference type="Proteomes" id="UP000003639"/>
    </source>
</evidence>
<dbReference type="Proteomes" id="UP000003639">
    <property type="component" value="Unassembled WGS sequence"/>
</dbReference>